<evidence type="ECO:0000256" key="1">
    <source>
        <dbReference type="SAM" id="Phobius"/>
    </source>
</evidence>
<keyword evidence="1" id="KW-0812">Transmembrane</keyword>
<reference evidence="2" key="1">
    <citation type="submission" date="2022-03" db="EMBL/GenBank/DDBJ databases">
        <authorList>
            <person name="Sayadi A."/>
        </authorList>
    </citation>
    <scope>NUCLEOTIDE SEQUENCE</scope>
</reference>
<feature type="transmembrane region" description="Helical" evidence="1">
    <location>
        <begin position="289"/>
        <end position="309"/>
    </location>
</feature>
<accession>A0A9P0NZD2</accession>
<keyword evidence="1" id="KW-0472">Membrane</keyword>
<name>A0A9P0NZD2_ACAOB</name>
<dbReference type="OrthoDB" id="10062605at2759"/>
<dbReference type="Proteomes" id="UP001152888">
    <property type="component" value="Unassembled WGS sequence"/>
</dbReference>
<protein>
    <submittedName>
        <fullName evidence="2">Uncharacterized protein</fullName>
    </submittedName>
</protein>
<dbReference type="EMBL" id="CAKOFQ010006680">
    <property type="protein sequence ID" value="CAH1959029.1"/>
    <property type="molecule type" value="Genomic_DNA"/>
</dbReference>
<evidence type="ECO:0000313" key="3">
    <source>
        <dbReference type="Proteomes" id="UP001152888"/>
    </source>
</evidence>
<keyword evidence="1" id="KW-1133">Transmembrane helix</keyword>
<evidence type="ECO:0000313" key="2">
    <source>
        <dbReference type="EMBL" id="CAH1959029.1"/>
    </source>
</evidence>
<sequence>MTTLTDVSLLQNKPATCASKTLNKFTLPSSACDNIETTNVPDSPAVRLAKSIEALKRGFFCDRNFVNKVDGGNQTDVRSGRETESDAEICGNTSLALLPENLPAVVAFPYLTDDFLEKLGLDEGSPELQLSKEDTEKIFKSLTLQMNLNMEDIMERLKQHKYECEKQHKRCFYLIKDISTRLRDHKCIGATDPINPVFVLLEDVRFMLQEIIKSNGLLGIIMCEKRMAKCWRLIFDHVQSIRSEINSKNIITEEKQSQTEHHECENDKPVECPKNCGKNIEDKGSRKSTYYACIMVLTLLAFGLLAVHLRCYYALDYESCLMNNFVEVQQTGDPPY</sequence>
<organism evidence="2 3">
    <name type="scientific">Acanthoscelides obtectus</name>
    <name type="common">Bean weevil</name>
    <name type="synonym">Bruchus obtectus</name>
    <dbReference type="NCBI Taxonomy" id="200917"/>
    <lineage>
        <taxon>Eukaryota</taxon>
        <taxon>Metazoa</taxon>
        <taxon>Ecdysozoa</taxon>
        <taxon>Arthropoda</taxon>
        <taxon>Hexapoda</taxon>
        <taxon>Insecta</taxon>
        <taxon>Pterygota</taxon>
        <taxon>Neoptera</taxon>
        <taxon>Endopterygota</taxon>
        <taxon>Coleoptera</taxon>
        <taxon>Polyphaga</taxon>
        <taxon>Cucujiformia</taxon>
        <taxon>Chrysomeloidea</taxon>
        <taxon>Chrysomelidae</taxon>
        <taxon>Bruchinae</taxon>
        <taxon>Bruchini</taxon>
        <taxon>Acanthoscelides</taxon>
    </lineage>
</organism>
<comment type="caution">
    <text evidence="2">The sequence shown here is derived from an EMBL/GenBank/DDBJ whole genome shotgun (WGS) entry which is preliminary data.</text>
</comment>
<proteinExistence type="predicted"/>
<keyword evidence="3" id="KW-1185">Reference proteome</keyword>
<gene>
    <name evidence="2" type="ORF">ACAOBT_LOCUS2979</name>
</gene>
<dbReference type="AlphaFoldDB" id="A0A9P0NZD2"/>